<dbReference type="InterPro" id="IPR041075">
    <property type="entry name" value="NOD1/2_WH"/>
</dbReference>
<evidence type="ECO:0000259" key="36">
    <source>
        <dbReference type="PROSITE" id="PS50209"/>
    </source>
</evidence>
<dbReference type="InterPro" id="IPR018200">
    <property type="entry name" value="USP_CS"/>
</dbReference>
<evidence type="ECO:0000313" key="41">
    <source>
        <dbReference type="Proteomes" id="UP000830375"/>
    </source>
</evidence>
<dbReference type="CDD" id="cd02670">
    <property type="entry name" value="Peptidase_C19N"/>
    <property type="match status" value="1"/>
</dbReference>
<dbReference type="Pfam" id="PF05729">
    <property type="entry name" value="NACHT"/>
    <property type="match status" value="1"/>
</dbReference>
<dbReference type="SUPFAM" id="SSF52047">
    <property type="entry name" value="RNI-like"/>
    <property type="match status" value="1"/>
</dbReference>
<evidence type="ECO:0000256" key="14">
    <source>
        <dbReference type="ARBA" id="ARBA00022588"/>
    </source>
</evidence>
<evidence type="ECO:0000259" key="39">
    <source>
        <dbReference type="PROSITE" id="PS50837"/>
    </source>
</evidence>
<feature type="region of interest" description="Disordered" evidence="35">
    <location>
        <begin position="1276"/>
        <end position="1335"/>
    </location>
</feature>
<dbReference type="PROSITE" id="PS50837">
    <property type="entry name" value="NACHT"/>
    <property type="match status" value="1"/>
</dbReference>
<evidence type="ECO:0000256" key="18">
    <source>
        <dbReference type="ARBA" id="ARBA00022723"/>
    </source>
</evidence>
<keyword evidence="17" id="KW-0493">Microtubule</keyword>
<keyword evidence="24" id="KW-0862">Zinc</keyword>
<dbReference type="InterPro" id="IPR027417">
    <property type="entry name" value="P-loop_NTPase"/>
</dbReference>
<evidence type="ECO:0000256" key="35">
    <source>
        <dbReference type="SAM" id="MobiDB-lite"/>
    </source>
</evidence>
<comment type="catalytic activity">
    <reaction evidence="1">
        <text>Thiol-dependent hydrolysis of ester, thioester, amide, peptide and isopeptide bonds formed by the C-terminal Gly of ubiquitin (a 76-residue protein attached to proteins as an intracellular targeting signal).</text>
        <dbReference type="EC" id="3.4.19.12"/>
    </reaction>
</comment>
<evidence type="ECO:0000256" key="4">
    <source>
        <dbReference type="ARBA" id="ARBA00004300"/>
    </source>
</evidence>
<dbReference type="Proteomes" id="UP000830375">
    <property type="component" value="Unassembled WGS sequence"/>
</dbReference>
<evidence type="ECO:0000256" key="8">
    <source>
        <dbReference type="ARBA" id="ARBA00012759"/>
    </source>
</evidence>
<keyword evidence="29" id="KW-0966">Cell projection</keyword>
<keyword evidence="16" id="KW-0879">Wnt signaling pathway</keyword>
<keyword evidence="22 40" id="KW-0378">Hydrolase</keyword>
<keyword evidence="15" id="KW-0645">Protease</keyword>
<dbReference type="InterPro" id="IPR032675">
    <property type="entry name" value="LRR_dom_sf"/>
</dbReference>
<dbReference type="Gene3D" id="1.10.533.10">
    <property type="entry name" value="Death Domain, Fas"/>
    <property type="match status" value="2"/>
</dbReference>
<evidence type="ECO:0000256" key="17">
    <source>
        <dbReference type="ARBA" id="ARBA00022701"/>
    </source>
</evidence>
<evidence type="ECO:0000256" key="1">
    <source>
        <dbReference type="ARBA" id="ARBA00000707"/>
    </source>
</evidence>
<evidence type="ECO:0000256" key="13">
    <source>
        <dbReference type="ARBA" id="ARBA00022553"/>
    </source>
</evidence>
<keyword evidence="14" id="KW-0399">Innate immunity</keyword>
<proteinExistence type="inferred from homology"/>
<dbReference type="SMART" id="SM00368">
    <property type="entry name" value="LRR_RI"/>
    <property type="match status" value="5"/>
</dbReference>
<evidence type="ECO:0000256" key="3">
    <source>
        <dbReference type="ARBA" id="ARBA00004186"/>
    </source>
</evidence>
<evidence type="ECO:0000256" key="27">
    <source>
        <dbReference type="ARBA" id="ARBA00022859"/>
    </source>
</evidence>
<feature type="domain" description="CARD" evidence="36">
    <location>
        <begin position="1"/>
        <end position="83"/>
    </location>
</feature>
<dbReference type="SUPFAM" id="SSF74924">
    <property type="entry name" value="Cap-Gly domain"/>
    <property type="match status" value="3"/>
</dbReference>
<feature type="domain" description="CARD" evidence="36">
    <location>
        <begin position="106"/>
        <end position="188"/>
    </location>
</feature>
<evidence type="ECO:0000256" key="2">
    <source>
        <dbReference type="ARBA" id="ARBA00004120"/>
    </source>
</evidence>
<feature type="domain" description="USP" evidence="37">
    <location>
        <begin position="1473"/>
        <end position="1769"/>
    </location>
</feature>
<evidence type="ECO:0000256" key="22">
    <source>
        <dbReference type="ARBA" id="ARBA00022801"/>
    </source>
</evidence>
<dbReference type="Pfam" id="PF00619">
    <property type="entry name" value="CARD"/>
    <property type="match status" value="2"/>
</dbReference>
<evidence type="ECO:0000256" key="24">
    <source>
        <dbReference type="ARBA" id="ARBA00022833"/>
    </source>
</evidence>
<keyword evidence="12" id="KW-0963">Cytoplasm</keyword>
<keyword evidence="19" id="KW-0677">Repeat</keyword>
<keyword evidence="21" id="KW-0833">Ubl conjugation pathway</keyword>
<evidence type="ECO:0000256" key="25">
    <source>
        <dbReference type="ARBA" id="ARBA00022840"/>
    </source>
</evidence>
<evidence type="ECO:0000256" key="7">
    <source>
        <dbReference type="ARBA" id="ARBA00009085"/>
    </source>
</evidence>
<feature type="region of interest" description="Disordered" evidence="35">
    <location>
        <begin position="1217"/>
        <end position="1242"/>
    </location>
</feature>
<feature type="domain" description="NACHT" evidence="39">
    <location>
        <begin position="271"/>
        <end position="407"/>
    </location>
</feature>
<dbReference type="InterPro" id="IPR001611">
    <property type="entry name" value="Leu-rich_rpt"/>
</dbReference>
<evidence type="ECO:0000256" key="5">
    <source>
        <dbReference type="ARBA" id="ARBA00004413"/>
    </source>
</evidence>
<evidence type="ECO:0000259" key="38">
    <source>
        <dbReference type="PROSITE" id="PS50245"/>
    </source>
</evidence>
<keyword evidence="13" id="KW-0597">Phosphoprotein</keyword>
<dbReference type="PROSITE" id="PS50245">
    <property type="entry name" value="CAP_GLY_2"/>
    <property type="match status" value="2"/>
</dbReference>
<evidence type="ECO:0000256" key="21">
    <source>
        <dbReference type="ARBA" id="ARBA00022786"/>
    </source>
</evidence>
<dbReference type="CDD" id="cd08788">
    <property type="entry name" value="CARD_NOD2_2_CARD15"/>
    <property type="match status" value="1"/>
</dbReference>
<evidence type="ECO:0000256" key="6">
    <source>
        <dbReference type="ARBA" id="ARBA00004556"/>
    </source>
</evidence>
<reference evidence="40 41" key="1">
    <citation type="submission" date="2022-01" db="EMBL/GenBank/DDBJ databases">
        <title>A high-quality chromosome-level genome assembly of rohu carp, Labeo rohita.</title>
        <authorList>
            <person name="Arick M.A. II"/>
            <person name="Hsu C.-Y."/>
            <person name="Magbanua Z."/>
            <person name="Pechanova O."/>
            <person name="Grover C."/>
            <person name="Miller E."/>
            <person name="Thrash A."/>
            <person name="Ezzel L."/>
            <person name="Alam S."/>
            <person name="Benzie J."/>
            <person name="Hamilton M."/>
            <person name="Karsi A."/>
            <person name="Lawrence M.L."/>
            <person name="Peterson D.G."/>
        </authorList>
    </citation>
    <scope>NUCLEOTIDE SEQUENCE [LARGE SCALE GENOMIC DNA]</scope>
    <source>
        <strain evidence="41">BAU-BD-2019</strain>
        <tissue evidence="40">Blood</tissue>
    </source>
</reference>
<dbReference type="InterPro" id="IPR028889">
    <property type="entry name" value="USP"/>
</dbReference>
<evidence type="ECO:0000256" key="11">
    <source>
        <dbReference type="ARBA" id="ARBA00022475"/>
    </source>
</evidence>
<comment type="similarity">
    <text evidence="7">Belongs to the peptidase C19 family.</text>
</comment>
<evidence type="ECO:0000256" key="16">
    <source>
        <dbReference type="ARBA" id="ARBA00022687"/>
    </source>
</evidence>
<dbReference type="Pfam" id="PF01302">
    <property type="entry name" value="CAP_GLY"/>
    <property type="match status" value="2"/>
</dbReference>
<feature type="compositionally biased region" description="Low complexity" evidence="35">
    <location>
        <begin position="1290"/>
        <end position="1305"/>
    </location>
</feature>
<dbReference type="SUPFAM" id="SSF47986">
    <property type="entry name" value="DEATH domain"/>
    <property type="match status" value="2"/>
</dbReference>
<evidence type="ECO:0000256" key="34">
    <source>
        <dbReference type="ARBA" id="ARBA00046580"/>
    </source>
</evidence>
<dbReference type="Pfam" id="PF00443">
    <property type="entry name" value="UCH"/>
    <property type="match status" value="1"/>
</dbReference>
<comment type="subunit">
    <text evidence="34">Interacts (via CAP-Gly domain) with IKBKG/NEMO (via proline-rich C-terminal region). Interacts with TRAF2 and TRIP. Interacts with PLK1, DVL1, DVL3, MAVS, TBK1, IKKE and RIGI. Interacts (via CAP-Gly domain) with microtubules. Interacts with HDAC6 and BCL3. Interacts with MAP3K7. Identified in a complex with TRAF6 and SQSTM1. Interacts with OPTN and SQSTM1. Interacts with CEP350. Interacts with RNF31; the interaction is indirect and is mediated via SPATA2. Interacts with SPATA2 (via the PUB domain); the interaction is direct and recruits CYLD to the LUBAC complex, thereby regulating TNF-alpha-induced necroptosis.</text>
</comment>
<keyword evidence="18" id="KW-0479">Metal-binding</keyword>
<keyword evidence="41" id="KW-1185">Reference proteome</keyword>
<dbReference type="Gene3D" id="3.80.10.10">
    <property type="entry name" value="Ribonuclease Inhibitor"/>
    <property type="match status" value="1"/>
</dbReference>
<keyword evidence="20" id="KW-0547">Nucleotide-binding</keyword>
<keyword evidence="26" id="KW-0832">Ubl conjugation</keyword>
<keyword evidence="25" id="KW-0067">ATP-binding</keyword>
<gene>
    <name evidence="40" type="ORF">H4Q32_001459</name>
</gene>
<keyword evidence="28" id="KW-0472">Membrane</keyword>
<evidence type="ECO:0000256" key="9">
    <source>
        <dbReference type="ARBA" id="ARBA00015004"/>
    </source>
</evidence>
<evidence type="ECO:0000256" key="32">
    <source>
        <dbReference type="ARBA" id="ARBA00031094"/>
    </source>
</evidence>
<evidence type="ECO:0000256" key="30">
    <source>
        <dbReference type="ARBA" id="ARBA00030180"/>
    </source>
</evidence>
<evidence type="ECO:0000256" key="28">
    <source>
        <dbReference type="ARBA" id="ARBA00023136"/>
    </source>
</evidence>
<keyword evidence="27" id="KW-0391">Immunity</keyword>
<dbReference type="Gene3D" id="3.40.50.300">
    <property type="entry name" value="P-loop containing nucleotide triphosphate hydrolases"/>
    <property type="match status" value="1"/>
</dbReference>
<dbReference type="PANTHER" id="PTHR11830">
    <property type="entry name" value="40S RIBOSOMAL PROTEIN S3A"/>
    <property type="match status" value="1"/>
</dbReference>
<comment type="subcellular location">
    <subcellularLocation>
        <location evidence="5">Cell membrane</location>
        <topology evidence="5">Peripheral membrane protein</topology>
        <orientation evidence="5">Cytoplasmic side</orientation>
    </subcellularLocation>
    <subcellularLocation>
        <location evidence="2">Cytoplasm</location>
        <location evidence="2">Cytoskeleton</location>
        <location evidence="2">Cilium basal body</location>
    </subcellularLocation>
    <subcellularLocation>
        <location evidence="4">Cytoplasm</location>
        <location evidence="4">Cytoskeleton</location>
        <location evidence="4">Microtubule organizing center</location>
        <location evidence="4">Centrosome</location>
    </subcellularLocation>
    <subcellularLocation>
        <location evidence="3">Cytoplasm</location>
        <location evidence="3">Cytoskeleton</location>
        <location evidence="3">Spindle</location>
    </subcellularLocation>
    <subcellularLocation>
        <location evidence="6">Cytoplasm</location>
        <location evidence="6">Perinuclear region</location>
    </subcellularLocation>
</comment>
<dbReference type="InterPro" id="IPR000938">
    <property type="entry name" value="CAP-Gly_domain"/>
</dbReference>
<evidence type="ECO:0000256" key="26">
    <source>
        <dbReference type="ARBA" id="ARBA00022843"/>
    </source>
</evidence>
<dbReference type="Pfam" id="PF16607">
    <property type="entry name" value="CYLD_phos_site"/>
    <property type="match status" value="1"/>
</dbReference>
<dbReference type="PROSITE" id="PS50209">
    <property type="entry name" value="CARD"/>
    <property type="match status" value="2"/>
</dbReference>
<evidence type="ECO:0000256" key="10">
    <source>
        <dbReference type="ARBA" id="ARBA00018699"/>
    </source>
</evidence>
<evidence type="ECO:0000259" key="37">
    <source>
        <dbReference type="PROSITE" id="PS50235"/>
    </source>
</evidence>
<dbReference type="InterPro" id="IPR041267">
    <property type="entry name" value="NLRP_HD2"/>
</dbReference>
<dbReference type="GO" id="GO:0016787">
    <property type="term" value="F:hydrolase activity"/>
    <property type="evidence" value="ECO:0007669"/>
    <property type="project" value="UniProtKB-KW"/>
</dbReference>
<dbReference type="InterPro" id="IPR001394">
    <property type="entry name" value="Peptidase_C19_UCH"/>
</dbReference>
<dbReference type="Pfam" id="PF17779">
    <property type="entry name" value="WHD_NOD2"/>
    <property type="match status" value="1"/>
</dbReference>
<evidence type="ECO:0000256" key="23">
    <source>
        <dbReference type="ARBA" id="ARBA00022807"/>
    </source>
</evidence>
<evidence type="ECO:0000256" key="20">
    <source>
        <dbReference type="ARBA" id="ARBA00022741"/>
    </source>
</evidence>
<comment type="caution">
    <text evidence="40">The sequence shown here is derived from an EMBL/GenBank/DDBJ whole genome shotgun (WGS) entry which is preliminary data.</text>
</comment>
<feature type="domain" description="CAP-Gly" evidence="38">
    <location>
        <begin position="1057"/>
        <end position="1095"/>
    </location>
</feature>
<dbReference type="InterPro" id="IPR036859">
    <property type="entry name" value="CAP-Gly_dom_sf"/>
</dbReference>
<evidence type="ECO:0000256" key="12">
    <source>
        <dbReference type="ARBA" id="ARBA00022490"/>
    </source>
</evidence>
<dbReference type="InterPro" id="IPR011029">
    <property type="entry name" value="DEATH-like_dom_sf"/>
</dbReference>
<protein>
    <recommendedName>
        <fullName evidence="9">Tubulin-specific chaperone E</fullName>
        <ecNumber evidence="8">3.4.19.12</ecNumber>
    </recommendedName>
    <alternativeName>
        <fullName evidence="31">Deubiquitinating enzyme CYLD</fullName>
    </alternativeName>
    <alternativeName>
        <fullName evidence="30">Tubulin-folding cofactor E</fullName>
    </alternativeName>
    <alternativeName>
        <fullName evidence="10">Ubiquitin carboxyl-terminal hydrolase CYLD</fullName>
    </alternativeName>
    <alternativeName>
        <fullName evidence="32">Ubiquitin thioesterase CYLD</fullName>
    </alternativeName>
    <alternativeName>
        <fullName evidence="33">Ubiquitin-specific-processing protease CYLD</fullName>
    </alternativeName>
</protein>
<feature type="compositionally biased region" description="Basic and acidic residues" evidence="35">
    <location>
        <begin position="1805"/>
        <end position="1821"/>
    </location>
</feature>
<dbReference type="InterPro" id="IPR001315">
    <property type="entry name" value="CARD"/>
</dbReference>
<keyword evidence="11" id="KW-1003">Cell membrane</keyword>
<dbReference type="PROSITE" id="PS00972">
    <property type="entry name" value="USP_1"/>
    <property type="match status" value="1"/>
</dbReference>
<dbReference type="InterPro" id="IPR038765">
    <property type="entry name" value="Papain-like_cys_pep_sf"/>
</dbReference>
<evidence type="ECO:0000313" key="40">
    <source>
        <dbReference type="EMBL" id="KAI2662576.1"/>
    </source>
</evidence>
<dbReference type="SUPFAM" id="SSF54001">
    <property type="entry name" value="Cysteine proteinases"/>
    <property type="match status" value="1"/>
</dbReference>
<dbReference type="EC" id="3.4.19.12" evidence="8"/>
<feature type="region of interest" description="Disordered" evidence="35">
    <location>
        <begin position="1802"/>
        <end position="1821"/>
    </location>
</feature>
<dbReference type="PROSITE" id="PS50235">
    <property type="entry name" value="USP_3"/>
    <property type="match status" value="1"/>
</dbReference>
<evidence type="ECO:0000256" key="33">
    <source>
        <dbReference type="ARBA" id="ARBA00032487"/>
    </source>
</evidence>
<accession>A0ABQ8MK64</accession>
<dbReference type="Gene3D" id="2.30.30.190">
    <property type="entry name" value="CAP Gly-rich-like domain"/>
    <property type="match status" value="3"/>
</dbReference>
<name>A0ABQ8MK64_LABRO</name>
<dbReference type="EMBL" id="JACTAM010000007">
    <property type="protein sequence ID" value="KAI2662576.1"/>
    <property type="molecule type" value="Genomic_DNA"/>
</dbReference>
<keyword evidence="23" id="KW-0788">Thiol protease</keyword>
<feature type="domain" description="CAP-Gly" evidence="38">
    <location>
        <begin position="1359"/>
        <end position="1416"/>
    </location>
</feature>
<evidence type="ECO:0000256" key="31">
    <source>
        <dbReference type="ARBA" id="ARBA00030882"/>
    </source>
</evidence>
<dbReference type="Pfam" id="PF13516">
    <property type="entry name" value="LRR_6"/>
    <property type="match status" value="1"/>
</dbReference>
<dbReference type="InterPro" id="IPR007111">
    <property type="entry name" value="NACHT_NTPase"/>
</dbReference>
<dbReference type="SMART" id="SM01052">
    <property type="entry name" value="CAP_GLY"/>
    <property type="match status" value="3"/>
</dbReference>
<sequence>MSAHQLVLKQRAELLSVLCGGGSAEPLDCVLDLLLAWEILVWEDYLSIRVAEKSLCSNVRQLLDVVYDKGEDACSLLLAAMNQVLPEEQKAGLSFGKECAVVDKNRPDTAASMLLADRPVLVGKLRDNIDGALNALLTTGCFTIKDCDAVQLPVYTPSQQVRRLLDQVRFKGETAAKTILQYLEQTEPTRPNPEDKENHLSANVLLYQKKLRSSVAAQSHSLSTYGGTGRFSLDDIYTDGLLEVMNGSGETTTLGLEDVVGPLGTLNEDADTVLVSGEAGSGKSTLLQRLHLLWAREALLTNTFLLFPFSCRKLNAEHRELSLKELLFLHCCWPDRGQDEVFQFVLDHPNLVLFTFDGLDEFKQGFTDEERHCCPTKQVPIPVLLFNLLQGTLMKGVMKVVTSRPQAVGPSLKRYLRKEVLLKGFSPGGIDCFVKKHHSDPAMARRVIESLQANMVLLSLCHIPVFCWIVTKCHQELLAGQDSVPQTITDVYLLVLQHFFQRKSSQSQGVLGKAWLEEHLDTVLKLGQLALEGLEASCYVFSGYELQRNGLTEQDVSMGFLIYCNDLSVTDCKRYEFIHVTLQCFFAALYVVLNRNGDRSAISRLFQPQYRQLSGRSQRCLGHCIDSSVEEVESHVTETPNLQITAQFVSGLLSRRHHYLLLECCPAAVWERKVKQVVKLLSKGMQRHFKSIPRPVEGEKKSMHAMPSFVWLIKCIYEMQDNSIAQDTMAKLDVEHLKLTYCNIGPVECTALAYVLKYLRNPVGLQLFNNNLTDACTQHFALLLKSKQNFLALRLGNNNITSQGAEQLAEGLSYNQSLQFLGLWGNKIGDRGAEALASALKNSTSLIWLSLVDNGVGSAGACALAELISQSKTMQELWLNKNCITREGVECLIEALKMNTTMSSALWSQEKPAGSFRDDWRFYIVVKECTVEKPGQKTLRIPRGSLGQACQERNSLGRTIPASKGKRSLRILDQTNVVVSVDERDVMELEEKLAELLFPITNCEERYSLLCNRTRLDRARDINCGSKVRVQLRSGDEPLPGVVRFKGALLPDRALSGIWFGVELLEEGRGQGFTEGSYQGQQLFRCEDECGVFVALDKLELWEDDELEVDRVTLEDNDPEVEGEAPPLEINSRVLVQTREGPERGTVIFCDLLPGNESLGYYVGVDMDNPIGDWDGIIDGKQLCNFASLEHTRLVPICDVMPEYSMQEQRLPKVFACRGSSDKPGSQTKPKSKGLGLQPGSRSKSEFYYTLNGSSVDHPAQSKAKSTWYIDEVGEDPAKSLTDTPPDFNPSSSPSRAPPTTSSLSNDNKFHSLPFSLSHKVGPSGSMSHGPLSLSAGSVMGEQQEILPPATTPVQRPPSPPQGQPGLEVGSLVEVKENPPLCGVIRWEEECVGCTDGTFKGIRYFTCPPKKALFVKLKCCRPDSRFPSLHHSPNPIERCNSIAFGGYLSEVVNENTPPRTENDGLEVMVGKKKGIQGHYNSCYLDSTLFCLFSFSSVLDTVLLRPRSKTDVEYYKETQDLLRTEIVNPLRIHGYVCATKIMKLRRILEKVEAASGFTSEEKDPEEFLNILFHHILRVDPLLKLRSAGQKVQDCYFYQIFMDKKDKVLVPTSQQLLEWSFINSDLKFAEAPSCLIIQMPRFGKDFKMFNKIFPSLELDITDLLDDKNVESVVHLHPRRKSHRYVKLSVPKELQESVWRQGSYPHQQMELFAVLCIETSHYVAFVKYGSADSAWLFFDSMADRDGGQNGFNIPQVSPCPEVGAYLKMTPEELHALDPKNIQGYARRLLCDAYIEGEIKKNGKVGKGMAEKERDEGTREQRKEAVGKCGHESKGEIKRANEKAYLHCVRAYVFVVVVVFSDLCRLWLSANSCVFGAVFCTERIRNLSSPQFLFVYDVLWFERSRLRLNGQELFHAILQCCWLICSNTVHRDTEVKTSKRKEWYVCVCEVNIYLEKLTDVPPSCENLCLRMSLRCVQHLCFDASSVFICHTVFSRQTGEVCLDVRCLQCCHKSVSVCVGICQLPAVLLSPVTCVDLINMSIASGGECQIKSKHMDSFSVDFDSDKQKICCCQRFTCKTQSSLIKGEFIKVCEQRKMLLLALKNRCCRATYAACLCKIFSLITGSTHTYTHSGMCKVLKAVSIDECSPISSKLKQRTTQGLQRKTECESRSLIAMQMTRVYPLDSEVKLIKSACTHTIASSSCAGSSIVLYGKRPCRVQLFVCDTSFFPVIPVVAQNAGFVPTLGVPAGSCQLRYRLLLSVFPAAPVGIPN</sequence>
<organism evidence="40 41">
    <name type="scientific">Labeo rohita</name>
    <name type="common">Indian major carp</name>
    <name type="synonym">Cyprinus rohita</name>
    <dbReference type="NCBI Taxonomy" id="84645"/>
    <lineage>
        <taxon>Eukaryota</taxon>
        <taxon>Metazoa</taxon>
        <taxon>Chordata</taxon>
        <taxon>Craniata</taxon>
        <taxon>Vertebrata</taxon>
        <taxon>Euteleostomi</taxon>
        <taxon>Actinopterygii</taxon>
        <taxon>Neopterygii</taxon>
        <taxon>Teleostei</taxon>
        <taxon>Ostariophysi</taxon>
        <taxon>Cypriniformes</taxon>
        <taxon>Cyprinidae</taxon>
        <taxon>Labeoninae</taxon>
        <taxon>Labeonini</taxon>
        <taxon>Labeo</taxon>
    </lineage>
</organism>
<evidence type="ECO:0000256" key="29">
    <source>
        <dbReference type="ARBA" id="ARBA00023273"/>
    </source>
</evidence>
<evidence type="ECO:0000256" key="19">
    <source>
        <dbReference type="ARBA" id="ARBA00022737"/>
    </source>
</evidence>
<dbReference type="Gene3D" id="3.90.70.10">
    <property type="entry name" value="Cysteine proteinases"/>
    <property type="match status" value="2"/>
</dbReference>
<evidence type="ECO:0000256" key="15">
    <source>
        <dbReference type="ARBA" id="ARBA00022670"/>
    </source>
</evidence>
<dbReference type="Pfam" id="PF17776">
    <property type="entry name" value="NLRC4_HD2"/>
    <property type="match status" value="1"/>
</dbReference>